<name>A0ABV9HJ96_9MICO</name>
<organism evidence="1 2">
    <name type="scientific">Promicromonospora alba</name>
    <dbReference type="NCBI Taxonomy" id="1616110"/>
    <lineage>
        <taxon>Bacteria</taxon>
        <taxon>Bacillati</taxon>
        <taxon>Actinomycetota</taxon>
        <taxon>Actinomycetes</taxon>
        <taxon>Micrococcales</taxon>
        <taxon>Promicromonosporaceae</taxon>
        <taxon>Promicromonospora</taxon>
    </lineage>
</organism>
<comment type="caution">
    <text evidence="1">The sequence shown here is derived from an EMBL/GenBank/DDBJ whole genome shotgun (WGS) entry which is preliminary data.</text>
</comment>
<reference evidence="2" key="1">
    <citation type="journal article" date="2019" name="Int. J. Syst. Evol. Microbiol.">
        <title>The Global Catalogue of Microorganisms (GCM) 10K type strain sequencing project: providing services to taxonomists for standard genome sequencing and annotation.</title>
        <authorList>
            <consortium name="The Broad Institute Genomics Platform"/>
            <consortium name="The Broad Institute Genome Sequencing Center for Infectious Disease"/>
            <person name="Wu L."/>
            <person name="Ma J."/>
        </authorList>
    </citation>
    <scope>NUCLEOTIDE SEQUENCE [LARGE SCALE GENOMIC DNA]</scope>
    <source>
        <strain evidence="2">CCUG 42722</strain>
    </source>
</reference>
<protein>
    <submittedName>
        <fullName evidence="1">DUF1801 domain-containing protein</fullName>
    </submittedName>
</protein>
<dbReference type="EMBL" id="JBHSFI010000005">
    <property type="protein sequence ID" value="MFC4629706.1"/>
    <property type="molecule type" value="Genomic_DNA"/>
</dbReference>
<dbReference type="Proteomes" id="UP001596011">
    <property type="component" value="Unassembled WGS sequence"/>
</dbReference>
<accession>A0ABV9HJ96</accession>
<proteinExistence type="predicted"/>
<dbReference type="SUPFAM" id="SSF159888">
    <property type="entry name" value="YdhG-like"/>
    <property type="match status" value="1"/>
</dbReference>
<sequence>MADAAATKANEDGFSAQERAAIKARAAELKTEAKRARGAEKAAADAADVLAKIAVMPDGDREMAERVHAIVTTLAPELAPKLYYGQPGYALGGKVVCFFRSGQLDKERYSTFGFSALAQLDSADGLWPTAYALADLSEPAWERLGELVRQAAGGSGAA</sequence>
<evidence type="ECO:0000313" key="2">
    <source>
        <dbReference type="Proteomes" id="UP001596011"/>
    </source>
</evidence>
<gene>
    <name evidence="1" type="ORF">ACFO6V_15770</name>
</gene>
<keyword evidence="2" id="KW-1185">Reference proteome</keyword>
<evidence type="ECO:0000313" key="1">
    <source>
        <dbReference type="EMBL" id="MFC4629706.1"/>
    </source>
</evidence>
<dbReference type="RefSeq" id="WP_377136810.1">
    <property type="nucleotide sequence ID" value="NZ_JBHSFI010000005.1"/>
</dbReference>